<keyword evidence="1" id="KW-1133">Transmembrane helix</keyword>
<accession>W2SGJ1</accession>
<evidence type="ECO:0000313" key="2">
    <source>
        <dbReference type="EMBL" id="ETN47118.1"/>
    </source>
</evidence>
<dbReference type="AlphaFoldDB" id="W2SGJ1"/>
<dbReference type="GeneID" id="19968647"/>
<protein>
    <submittedName>
        <fullName evidence="2">Uncharacterized protein</fullName>
    </submittedName>
</protein>
<keyword evidence="1" id="KW-0812">Transmembrane</keyword>
<feature type="transmembrane region" description="Helical" evidence="1">
    <location>
        <begin position="29"/>
        <end position="50"/>
    </location>
</feature>
<keyword evidence="1" id="KW-0472">Membrane</keyword>
<reference evidence="2 3" key="1">
    <citation type="submission" date="2013-03" db="EMBL/GenBank/DDBJ databases">
        <title>The Genome Sequence of Phialophora europaea CBS 101466.</title>
        <authorList>
            <consortium name="The Broad Institute Genomics Platform"/>
            <person name="Cuomo C."/>
            <person name="de Hoog S."/>
            <person name="Gorbushina A."/>
            <person name="Walker B."/>
            <person name="Young S.K."/>
            <person name="Zeng Q."/>
            <person name="Gargeya S."/>
            <person name="Fitzgerald M."/>
            <person name="Haas B."/>
            <person name="Abouelleil A."/>
            <person name="Allen A.W."/>
            <person name="Alvarado L."/>
            <person name="Arachchi H.M."/>
            <person name="Berlin A.M."/>
            <person name="Chapman S.B."/>
            <person name="Gainer-Dewar J."/>
            <person name="Goldberg J."/>
            <person name="Griggs A."/>
            <person name="Gujja S."/>
            <person name="Hansen M."/>
            <person name="Howarth C."/>
            <person name="Imamovic A."/>
            <person name="Ireland A."/>
            <person name="Larimer J."/>
            <person name="McCowan C."/>
            <person name="Murphy C."/>
            <person name="Pearson M."/>
            <person name="Poon T.W."/>
            <person name="Priest M."/>
            <person name="Roberts A."/>
            <person name="Saif S."/>
            <person name="Shea T."/>
            <person name="Sisk P."/>
            <person name="Sykes S."/>
            <person name="Wortman J."/>
            <person name="Nusbaum C."/>
            <person name="Birren B."/>
        </authorList>
    </citation>
    <scope>NUCLEOTIDE SEQUENCE [LARGE SCALE GENOMIC DNA]</scope>
    <source>
        <strain evidence="2 3">CBS 101466</strain>
    </source>
</reference>
<dbReference type="Proteomes" id="UP000030752">
    <property type="component" value="Unassembled WGS sequence"/>
</dbReference>
<dbReference type="VEuPathDB" id="FungiDB:HMPREF1541_01308"/>
<dbReference type="eggNOG" id="ENOG502SS5H">
    <property type="taxonomic scope" value="Eukaryota"/>
</dbReference>
<dbReference type="EMBL" id="KB822711">
    <property type="protein sequence ID" value="ETN47118.1"/>
    <property type="molecule type" value="Genomic_DNA"/>
</dbReference>
<dbReference type="RefSeq" id="XP_008711830.1">
    <property type="nucleotide sequence ID" value="XM_008713608.1"/>
</dbReference>
<organism evidence="2 3">
    <name type="scientific">Cyphellophora europaea (strain CBS 101466)</name>
    <name type="common">Phialophora europaea</name>
    <dbReference type="NCBI Taxonomy" id="1220924"/>
    <lineage>
        <taxon>Eukaryota</taxon>
        <taxon>Fungi</taxon>
        <taxon>Dikarya</taxon>
        <taxon>Ascomycota</taxon>
        <taxon>Pezizomycotina</taxon>
        <taxon>Eurotiomycetes</taxon>
        <taxon>Chaetothyriomycetidae</taxon>
        <taxon>Chaetothyriales</taxon>
        <taxon>Cyphellophoraceae</taxon>
        <taxon>Cyphellophora</taxon>
    </lineage>
</organism>
<sequence>MADKQEDPQVRAKKQQESLIVSAKKWGAYLLNLLIESSVPPAALATFVFAQHARPFQGLPMIFPPLLLFSTYLNLQGFKIDSAGTTAALSGAYLVIVGRRRQGVWNKFGTRGIIRGATMGLALANVVGGGLAYAFGSRRKEDEEKDKL</sequence>
<dbReference type="InParanoid" id="W2SGJ1"/>
<feature type="transmembrane region" description="Helical" evidence="1">
    <location>
        <begin position="112"/>
        <end position="135"/>
    </location>
</feature>
<keyword evidence="3" id="KW-1185">Reference proteome</keyword>
<dbReference type="HOGENOM" id="CLU_099515_0_0_1"/>
<name>W2SGJ1_CYPE1</name>
<evidence type="ECO:0000313" key="3">
    <source>
        <dbReference type="Proteomes" id="UP000030752"/>
    </source>
</evidence>
<proteinExistence type="predicted"/>
<evidence type="ECO:0000256" key="1">
    <source>
        <dbReference type="SAM" id="Phobius"/>
    </source>
</evidence>
<gene>
    <name evidence="2" type="ORF">HMPREF1541_01308</name>
</gene>
<dbReference type="OrthoDB" id="4868994at2759"/>